<keyword evidence="2" id="KW-1185">Reference proteome</keyword>
<reference evidence="1" key="1">
    <citation type="submission" date="2020-05" db="EMBL/GenBank/DDBJ databases">
        <title>Large-scale comparative analyses of tick genomes elucidate their genetic diversity and vector capacities.</title>
        <authorList>
            <person name="Jia N."/>
            <person name="Wang J."/>
            <person name="Shi W."/>
            <person name="Du L."/>
            <person name="Sun Y."/>
            <person name="Zhan W."/>
            <person name="Jiang J."/>
            <person name="Wang Q."/>
            <person name="Zhang B."/>
            <person name="Ji P."/>
            <person name="Sakyi L.B."/>
            <person name="Cui X."/>
            <person name="Yuan T."/>
            <person name="Jiang B."/>
            <person name="Yang W."/>
            <person name="Lam T.T.-Y."/>
            <person name="Chang Q."/>
            <person name="Ding S."/>
            <person name="Wang X."/>
            <person name="Zhu J."/>
            <person name="Ruan X."/>
            <person name="Zhao L."/>
            <person name="Wei J."/>
            <person name="Que T."/>
            <person name="Du C."/>
            <person name="Cheng J."/>
            <person name="Dai P."/>
            <person name="Han X."/>
            <person name="Huang E."/>
            <person name="Gao Y."/>
            <person name="Liu J."/>
            <person name="Shao H."/>
            <person name="Ye R."/>
            <person name="Li L."/>
            <person name="Wei W."/>
            <person name="Wang X."/>
            <person name="Wang C."/>
            <person name="Yang T."/>
            <person name="Huo Q."/>
            <person name="Li W."/>
            <person name="Guo W."/>
            <person name="Chen H."/>
            <person name="Zhou L."/>
            <person name="Ni X."/>
            <person name="Tian J."/>
            <person name="Zhou Y."/>
            <person name="Sheng Y."/>
            <person name="Liu T."/>
            <person name="Pan Y."/>
            <person name="Xia L."/>
            <person name="Li J."/>
            <person name="Zhao F."/>
            <person name="Cao W."/>
        </authorList>
    </citation>
    <scope>NUCLEOTIDE SEQUENCE</scope>
    <source>
        <strain evidence="1">Dsil-2018</strain>
    </source>
</reference>
<evidence type="ECO:0000313" key="2">
    <source>
        <dbReference type="Proteomes" id="UP000821865"/>
    </source>
</evidence>
<gene>
    <name evidence="1" type="ORF">HPB49_002237</name>
</gene>
<name>A0ACB8DHX1_DERSI</name>
<comment type="caution">
    <text evidence="1">The sequence shown here is derived from an EMBL/GenBank/DDBJ whole genome shotgun (WGS) entry which is preliminary data.</text>
</comment>
<dbReference type="Proteomes" id="UP000821865">
    <property type="component" value="Chromosome 11"/>
</dbReference>
<proteinExistence type="predicted"/>
<protein>
    <submittedName>
        <fullName evidence="1">Uncharacterized protein</fullName>
    </submittedName>
</protein>
<evidence type="ECO:0000313" key="1">
    <source>
        <dbReference type="EMBL" id="KAH7970273.1"/>
    </source>
</evidence>
<accession>A0ACB8DHX1</accession>
<sequence>MKNVEAAIDMSDTSYDTAWATLSMANKTKEPSVKRHDEAPSAPSLPAPLPEQETHGREPSPEDAVALAHIEEPAQEASKEPASKGFVGLPQKDQRGWTLDTWIKRPPCPQQDFYLGHQLVSTSNASEDCLHLNIWTPPSSCGSTKEQEACELRTLYDGRYLSALGNLVVVVPNYRVGPLGFLSSRVGTSLPGNLGLHDQRLALEWTRANIDSFGGSALHLVLAGHDAGATSLGYHLFSGDTTFWTQNVDRFILQSGGPFHSYEGQNVEGARQLIASLRCPGDISSEVTLGCLQRAHVDAIARSPMAPSFVPVFGREPLPRPQPLEARNTSAQEVCPMSELAEQLYAWHNRVYVYVLGYRPSYSSWLSETAAVHFEDMELVFGMPLRPDVVSSDLDKAWSRTMIQVKPPAVNNLSWPRYDSTMHTIMKLGPHIITEQGETKRKRCNLLRDTSLPH</sequence>
<dbReference type="EMBL" id="CM023480">
    <property type="protein sequence ID" value="KAH7970273.1"/>
    <property type="molecule type" value="Genomic_DNA"/>
</dbReference>
<organism evidence="1 2">
    <name type="scientific">Dermacentor silvarum</name>
    <name type="common">Tick</name>
    <dbReference type="NCBI Taxonomy" id="543639"/>
    <lineage>
        <taxon>Eukaryota</taxon>
        <taxon>Metazoa</taxon>
        <taxon>Ecdysozoa</taxon>
        <taxon>Arthropoda</taxon>
        <taxon>Chelicerata</taxon>
        <taxon>Arachnida</taxon>
        <taxon>Acari</taxon>
        <taxon>Parasitiformes</taxon>
        <taxon>Ixodida</taxon>
        <taxon>Ixodoidea</taxon>
        <taxon>Ixodidae</taxon>
        <taxon>Rhipicephalinae</taxon>
        <taxon>Dermacentor</taxon>
    </lineage>
</organism>